<dbReference type="GO" id="GO:0008375">
    <property type="term" value="F:acetylglucosaminyltransferase activity"/>
    <property type="evidence" value="ECO:0007669"/>
    <property type="project" value="TreeGrafter"/>
</dbReference>
<reference evidence="6" key="2">
    <citation type="submission" date="2020-11" db="EMBL/GenBank/DDBJ databases">
        <authorList>
            <person name="McCartney M.A."/>
            <person name="Auch B."/>
            <person name="Kono T."/>
            <person name="Mallez S."/>
            <person name="Becker A."/>
            <person name="Gohl D.M."/>
            <person name="Silverstein K.A.T."/>
            <person name="Koren S."/>
            <person name="Bechman K.B."/>
            <person name="Herman A."/>
            <person name="Abrahante J.E."/>
            <person name="Garbe J."/>
        </authorList>
    </citation>
    <scope>NUCLEOTIDE SEQUENCE</scope>
    <source>
        <strain evidence="6">Duluth1</strain>
        <tissue evidence="6">Whole animal</tissue>
    </source>
</reference>
<evidence type="ECO:0000256" key="2">
    <source>
        <dbReference type="ARBA" id="ARBA00022676"/>
    </source>
</evidence>
<dbReference type="GO" id="GO:0006487">
    <property type="term" value="P:protein N-linked glycosylation"/>
    <property type="evidence" value="ECO:0007669"/>
    <property type="project" value="TreeGrafter"/>
</dbReference>
<comment type="caution">
    <text evidence="6">The sequence shown here is derived from an EMBL/GenBank/DDBJ whole genome shotgun (WGS) entry which is preliminary data.</text>
</comment>
<keyword evidence="2" id="KW-0328">Glycosyltransferase</keyword>
<feature type="domain" description="MGAT4 conserved region" evidence="4">
    <location>
        <begin position="65"/>
        <end position="314"/>
    </location>
</feature>
<dbReference type="Proteomes" id="UP000828390">
    <property type="component" value="Unassembled WGS sequence"/>
</dbReference>
<evidence type="ECO:0000313" key="6">
    <source>
        <dbReference type="EMBL" id="KAH3883393.1"/>
    </source>
</evidence>
<dbReference type="Pfam" id="PF23524">
    <property type="entry name" value="MGAT4A_C"/>
    <property type="match status" value="1"/>
</dbReference>
<reference evidence="6" key="1">
    <citation type="journal article" date="2019" name="bioRxiv">
        <title>The Genome of the Zebra Mussel, Dreissena polymorpha: A Resource for Invasive Species Research.</title>
        <authorList>
            <person name="McCartney M.A."/>
            <person name="Auch B."/>
            <person name="Kono T."/>
            <person name="Mallez S."/>
            <person name="Zhang Y."/>
            <person name="Obille A."/>
            <person name="Becker A."/>
            <person name="Abrahante J.E."/>
            <person name="Garbe J."/>
            <person name="Badalamenti J.P."/>
            <person name="Herman A."/>
            <person name="Mangelson H."/>
            <person name="Liachko I."/>
            <person name="Sullivan S."/>
            <person name="Sone E.D."/>
            <person name="Koren S."/>
            <person name="Silverstein K.A.T."/>
            <person name="Beckman K.B."/>
            <person name="Gohl D.M."/>
        </authorList>
    </citation>
    <scope>NUCLEOTIDE SEQUENCE</scope>
    <source>
        <strain evidence="6">Duluth1</strain>
        <tissue evidence="6">Whole animal</tissue>
    </source>
</reference>
<evidence type="ECO:0008006" key="8">
    <source>
        <dbReference type="Google" id="ProtNLM"/>
    </source>
</evidence>
<gene>
    <name evidence="6" type="ORF">DPMN_007348</name>
</gene>
<keyword evidence="7" id="KW-1185">Reference proteome</keyword>
<accession>A0A9D4RYA8</accession>
<dbReference type="InterPro" id="IPR056576">
    <property type="entry name" value="MGAT4_A/B/C_C"/>
</dbReference>
<comment type="pathway">
    <text evidence="1">Protein modification; protein glycosylation.</text>
</comment>
<dbReference type="AlphaFoldDB" id="A0A9D4RYA8"/>
<dbReference type="PANTHER" id="PTHR12062:SF33">
    <property type="entry name" value="ALPHA-1,6-MANNOSYL-GLYCOPROTEIN 4-BETA-N-ACETYLGLUCOSAMINYLTRANSFERASE-LIKE"/>
    <property type="match status" value="1"/>
</dbReference>
<evidence type="ECO:0000256" key="1">
    <source>
        <dbReference type="ARBA" id="ARBA00004922"/>
    </source>
</evidence>
<evidence type="ECO:0000313" key="7">
    <source>
        <dbReference type="Proteomes" id="UP000828390"/>
    </source>
</evidence>
<evidence type="ECO:0000259" key="5">
    <source>
        <dbReference type="Pfam" id="PF23524"/>
    </source>
</evidence>
<dbReference type="InterPro" id="IPR006759">
    <property type="entry name" value="Glyco_transf_54"/>
</dbReference>
<sequence>MRKPFFIRRFWKISLSTLAVVFVVHAIRVLVYTQNQDTQKILNWSILPPSTSMGLKNQSHSSCNEHIVLVRGLPRITKGFLTIGISTVPRVGTSYIEKTLASLHENIVSSEISTTTIVLFIASLNEAFVTQTLKHIDEKYSPSVESGLLQVVQPSSSQMYPNFGLIKKRTFNDSLERVEWRTKQNLDYAYLFAYCESLSEYFIQIEDDVITASNFIQEIRNAIIRLENSKPPWFEISFSSLGFIGKLFRSPDLCMLSKYLILFQLQKPCDLLMNDLRNIMLQPQEIRNEKSLFQHMGVVSSLPGKIQKLVDTAFKDKQATFLSQQLQKDLNGQFKIFNTSNPAANLDTSLETFDAFNAERAYLNTMFGFFWAKTPKKNDFFRIVFLKPVGLKRINIKTGHPTTKLDALTDGEVRTNNGSIAQGGCGDFSTVGAFKNGHFVYDFPEPVISNGICIVVTQQMKTWLIVSEIHIAE</sequence>
<dbReference type="InterPro" id="IPR057279">
    <property type="entry name" value="MGAT4"/>
</dbReference>
<keyword evidence="3" id="KW-0808">Transferase</keyword>
<name>A0A9D4RYA8_DREPO</name>
<dbReference type="Pfam" id="PF04666">
    <property type="entry name" value="MGAT4_cons"/>
    <property type="match status" value="1"/>
</dbReference>
<evidence type="ECO:0000259" key="4">
    <source>
        <dbReference type="Pfam" id="PF04666"/>
    </source>
</evidence>
<protein>
    <recommendedName>
        <fullName evidence="8">Alpha-1,3-mannosyl-glycoprotein 4-beta-N-acetylglucosaminyltransferase C</fullName>
    </recommendedName>
</protein>
<organism evidence="6 7">
    <name type="scientific">Dreissena polymorpha</name>
    <name type="common">Zebra mussel</name>
    <name type="synonym">Mytilus polymorpha</name>
    <dbReference type="NCBI Taxonomy" id="45954"/>
    <lineage>
        <taxon>Eukaryota</taxon>
        <taxon>Metazoa</taxon>
        <taxon>Spiralia</taxon>
        <taxon>Lophotrochozoa</taxon>
        <taxon>Mollusca</taxon>
        <taxon>Bivalvia</taxon>
        <taxon>Autobranchia</taxon>
        <taxon>Heteroconchia</taxon>
        <taxon>Euheterodonta</taxon>
        <taxon>Imparidentia</taxon>
        <taxon>Neoheterodontei</taxon>
        <taxon>Myida</taxon>
        <taxon>Dreissenoidea</taxon>
        <taxon>Dreissenidae</taxon>
        <taxon>Dreissena</taxon>
    </lineage>
</organism>
<proteinExistence type="predicted"/>
<evidence type="ECO:0000256" key="3">
    <source>
        <dbReference type="ARBA" id="ARBA00022679"/>
    </source>
</evidence>
<dbReference type="EMBL" id="JAIWYP010000001">
    <property type="protein sequence ID" value="KAH3883393.1"/>
    <property type="molecule type" value="Genomic_DNA"/>
</dbReference>
<feature type="domain" description="MGAT4 A/B/C C-terminal" evidence="5">
    <location>
        <begin position="344"/>
        <end position="468"/>
    </location>
</feature>
<dbReference type="PANTHER" id="PTHR12062">
    <property type="entry name" value="N-ACETYLGLUCOSAMINYLTRANSFERASE VI"/>
    <property type="match status" value="1"/>
</dbReference>